<dbReference type="Proteomes" id="UP000182719">
    <property type="component" value="Unassembled WGS sequence"/>
</dbReference>
<evidence type="ECO:0000313" key="1">
    <source>
        <dbReference type="EMBL" id="SEK41952.1"/>
    </source>
</evidence>
<dbReference type="RefSeq" id="WP_245768367.1">
    <property type="nucleotide sequence ID" value="NZ_FOAP01000001.1"/>
</dbReference>
<reference evidence="2" key="1">
    <citation type="submission" date="2016-10" db="EMBL/GenBank/DDBJ databases">
        <authorList>
            <person name="Varghese N."/>
            <person name="Submissions S."/>
        </authorList>
    </citation>
    <scope>NUCLEOTIDE SEQUENCE [LARGE SCALE GENOMIC DNA]</scope>
    <source>
        <strain evidence="2">DSM 17044</strain>
    </source>
</reference>
<dbReference type="EMBL" id="FOAP01000001">
    <property type="protein sequence ID" value="SEK41952.1"/>
    <property type="molecule type" value="Genomic_DNA"/>
</dbReference>
<name>A0A1H7GY17_STIAU</name>
<dbReference type="AlphaFoldDB" id="A0A1H7GY17"/>
<keyword evidence="2" id="KW-1185">Reference proteome</keyword>
<sequence>MASCTKPPPPLVPEAGVPPVRLEFRPPVDRAMTERTQSTRVVERGGQRRTESVEMTTVTRFTAAENGWELTQTVPRAQLSREGTPVSSPVDGLLTRFPLSVRVASDGAFVKVNNAGEALKALRAMVPAGQSLEALEAFWSPESVEARARQEWEAKYGGLFQRNLAVGQHTWAVDRFPLPEGEAVYLLERTVTGTRLTDQGEALVLSLRCLASLPEEAPAELQEVMQAAGSPPLTPGVSCEGEQVVARGLFVPVSRTLTVRAQGAEALWTLTAQTKLELLEEAR</sequence>
<gene>
    <name evidence="1" type="ORF">SAMN05444354_101530</name>
</gene>
<proteinExistence type="predicted"/>
<protein>
    <submittedName>
        <fullName evidence="1">Uncharacterized protein</fullName>
    </submittedName>
</protein>
<accession>A0A1H7GY17</accession>
<organism evidence="1 2">
    <name type="scientific">Stigmatella aurantiaca</name>
    <dbReference type="NCBI Taxonomy" id="41"/>
    <lineage>
        <taxon>Bacteria</taxon>
        <taxon>Pseudomonadati</taxon>
        <taxon>Myxococcota</taxon>
        <taxon>Myxococcia</taxon>
        <taxon>Myxococcales</taxon>
        <taxon>Cystobacterineae</taxon>
        <taxon>Archangiaceae</taxon>
        <taxon>Stigmatella</taxon>
    </lineage>
</organism>
<evidence type="ECO:0000313" key="2">
    <source>
        <dbReference type="Proteomes" id="UP000182719"/>
    </source>
</evidence>